<organism evidence="1 2">
    <name type="scientific">Macrosiphum euphorbiae</name>
    <name type="common">potato aphid</name>
    <dbReference type="NCBI Taxonomy" id="13131"/>
    <lineage>
        <taxon>Eukaryota</taxon>
        <taxon>Metazoa</taxon>
        <taxon>Ecdysozoa</taxon>
        <taxon>Arthropoda</taxon>
        <taxon>Hexapoda</taxon>
        <taxon>Insecta</taxon>
        <taxon>Pterygota</taxon>
        <taxon>Neoptera</taxon>
        <taxon>Paraneoptera</taxon>
        <taxon>Hemiptera</taxon>
        <taxon>Sternorrhyncha</taxon>
        <taxon>Aphidomorpha</taxon>
        <taxon>Aphidoidea</taxon>
        <taxon>Aphididae</taxon>
        <taxon>Macrosiphini</taxon>
        <taxon>Macrosiphum</taxon>
    </lineage>
</organism>
<evidence type="ECO:0000313" key="1">
    <source>
        <dbReference type="EMBL" id="CAI6352208.1"/>
    </source>
</evidence>
<dbReference type="AlphaFoldDB" id="A0AAV0W8L9"/>
<keyword evidence="2" id="KW-1185">Reference proteome</keyword>
<dbReference type="Proteomes" id="UP001160148">
    <property type="component" value="Unassembled WGS sequence"/>
</dbReference>
<name>A0AAV0W8L9_9HEMI</name>
<reference evidence="1 2" key="1">
    <citation type="submission" date="2023-01" db="EMBL/GenBank/DDBJ databases">
        <authorList>
            <person name="Whitehead M."/>
        </authorList>
    </citation>
    <scope>NUCLEOTIDE SEQUENCE [LARGE SCALE GENOMIC DNA]</scope>
</reference>
<protein>
    <submittedName>
        <fullName evidence="1">Uncharacterized protein</fullName>
    </submittedName>
</protein>
<accession>A0AAV0W8L9</accession>
<gene>
    <name evidence="1" type="ORF">MEUPH1_LOCUS8480</name>
</gene>
<sequence length="104" mass="12098">MLSKPFFLPEILTEELHLSNFISDNVKINSAIHSPSDRKTDLPVSIQFQITKKHRLRSIWQRSRNSDIKTLLHRQNRLVSKLLQSNCEEKWSNFLSSIDVGPQA</sequence>
<dbReference type="EMBL" id="CARXXK010000001">
    <property type="protein sequence ID" value="CAI6352208.1"/>
    <property type="molecule type" value="Genomic_DNA"/>
</dbReference>
<evidence type="ECO:0000313" key="2">
    <source>
        <dbReference type="Proteomes" id="UP001160148"/>
    </source>
</evidence>
<proteinExistence type="predicted"/>
<comment type="caution">
    <text evidence="1">The sequence shown here is derived from an EMBL/GenBank/DDBJ whole genome shotgun (WGS) entry which is preliminary data.</text>
</comment>